<comment type="similarity">
    <text evidence="1">Belongs to the initiator RepB protein family.</text>
</comment>
<evidence type="ECO:0000313" key="3">
    <source>
        <dbReference type="EMBL" id="WDE02703.1"/>
    </source>
</evidence>
<keyword evidence="4" id="KW-1185">Reference proteome</keyword>
<dbReference type="RefSeq" id="WP_044835711.1">
    <property type="nucleotide sequence ID" value="NZ_CP059736.1"/>
</dbReference>
<dbReference type="EMBL" id="CP059736">
    <property type="protein sequence ID" value="WDE02703.1"/>
    <property type="molecule type" value="Genomic_DNA"/>
</dbReference>
<evidence type="ECO:0000256" key="1">
    <source>
        <dbReference type="ARBA" id="ARBA00038283"/>
    </source>
</evidence>
<name>A0AAE9YXG4_9GAMM</name>
<dbReference type="Pfam" id="PF21205">
    <property type="entry name" value="Rep3_C"/>
    <property type="match status" value="1"/>
</dbReference>
<feature type="domain" description="Initiator Rep protein WH1" evidence="2">
    <location>
        <begin position="13"/>
        <end position="164"/>
    </location>
</feature>
<dbReference type="SUPFAM" id="SSF46785">
    <property type="entry name" value="Winged helix' DNA-binding domain"/>
    <property type="match status" value="2"/>
</dbReference>
<dbReference type="Gene3D" id="1.10.10.10">
    <property type="entry name" value="Winged helix-like DNA-binding domain superfamily/Winged helix DNA-binding domain"/>
    <property type="match status" value="2"/>
</dbReference>
<evidence type="ECO:0000313" key="4">
    <source>
        <dbReference type="Proteomes" id="UP000032568"/>
    </source>
</evidence>
<dbReference type="AlphaFoldDB" id="A0AAE9YXG4"/>
<organism evidence="3 4">
    <name type="scientific">Thalassomonas actiniarum</name>
    <dbReference type="NCBI Taxonomy" id="485447"/>
    <lineage>
        <taxon>Bacteria</taxon>
        <taxon>Pseudomonadati</taxon>
        <taxon>Pseudomonadota</taxon>
        <taxon>Gammaproteobacteria</taxon>
        <taxon>Alteromonadales</taxon>
        <taxon>Colwelliaceae</taxon>
        <taxon>Thalassomonas</taxon>
    </lineage>
</organism>
<dbReference type="InterPro" id="IPR036388">
    <property type="entry name" value="WH-like_DNA-bd_sf"/>
</dbReference>
<accession>A0AAE9YXG4</accession>
<sequence>MARNNKALKESRIHHSQELVDAAYTLTRDQKRILWLFLADIEDSEKVGVKVDAEKGTLEFNLQAYESIYNVSPHEASRDVREALTGFKDREVKLYLPEESSKTEMATDELPWLGKKSYRPKRGSYTVYFNPYLIPFLGNIKESVAPRFKTLEQLSNPLHVRMYTKLIESDSYKQCELEVSWMIERYELPKTYSRYSNFKQKFLSPCIEKIRKLEGMGNLEYKELKNNPERKRAVSTIVFTW</sequence>
<proteinExistence type="inferred from homology"/>
<gene>
    <name evidence="3" type="ORF">SG35_030350</name>
</gene>
<dbReference type="GO" id="GO:0003887">
    <property type="term" value="F:DNA-directed DNA polymerase activity"/>
    <property type="evidence" value="ECO:0007669"/>
    <property type="project" value="InterPro"/>
</dbReference>
<reference evidence="3 4" key="1">
    <citation type="journal article" date="2015" name="Genome Announc.">
        <title>Draft Genome Sequences of Marine Isolates of Thalassomonas viridans and Thalassomonas actiniarum.</title>
        <authorList>
            <person name="Olonade I."/>
            <person name="van Zyl L.J."/>
            <person name="Trindade M."/>
        </authorList>
    </citation>
    <scope>NUCLEOTIDE SEQUENCE [LARGE SCALE GENOMIC DNA]</scope>
    <source>
        <strain evidence="3 4">A5K-106</strain>
    </source>
</reference>
<dbReference type="InterPro" id="IPR000525">
    <property type="entry name" value="Initiator_Rep_WH1"/>
</dbReference>
<dbReference type="GO" id="GO:0006270">
    <property type="term" value="P:DNA replication initiation"/>
    <property type="evidence" value="ECO:0007669"/>
    <property type="project" value="InterPro"/>
</dbReference>
<dbReference type="KEGG" id="tact:SG35_030350"/>
<reference evidence="3 4" key="2">
    <citation type="journal article" date="2022" name="Mar. Drugs">
        <title>Bioassay-Guided Fractionation Leads to the Detection of Cholic Acid Generated by the Rare Thalassomonas sp.</title>
        <authorList>
            <person name="Pheiffer F."/>
            <person name="Schneider Y.K."/>
            <person name="Hansen E.H."/>
            <person name="Andersen J.H."/>
            <person name="Isaksson J."/>
            <person name="Busche T."/>
            <person name="R C."/>
            <person name="Kalinowski J."/>
            <person name="Zyl L.V."/>
            <person name="Trindade M."/>
        </authorList>
    </citation>
    <scope>NUCLEOTIDE SEQUENCE [LARGE SCALE GENOMIC DNA]</scope>
    <source>
        <strain evidence="3 4">A5K-106</strain>
    </source>
</reference>
<protein>
    <submittedName>
        <fullName evidence="3">RepB family plasmid replication initiator protein</fullName>
    </submittedName>
</protein>
<dbReference type="Pfam" id="PF01051">
    <property type="entry name" value="Rep3_N"/>
    <property type="match status" value="1"/>
</dbReference>
<evidence type="ECO:0000259" key="2">
    <source>
        <dbReference type="Pfam" id="PF01051"/>
    </source>
</evidence>
<dbReference type="Proteomes" id="UP000032568">
    <property type="component" value="Chromosome pTact"/>
</dbReference>
<dbReference type="InterPro" id="IPR036390">
    <property type="entry name" value="WH_DNA-bd_sf"/>
</dbReference>